<evidence type="ECO:0000313" key="3">
    <source>
        <dbReference type="Proteomes" id="UP000070258"/>
    </source>
</evidence>
<dbReference type="STRING" id="239498.AXK60_06095"/>
<sequence length="146" mass="15580">MSNATLDATEGSNLKSDPTSSLDEQSEADQIADSDTFPRSYVEQLRQESGKYRQDARDAGARADDLAKRLHTALVAATGKLADPTDLPYDEAHLDGDALSLTEAIDELLTRKPHLAVRKVAGDVGQGSRNGTGTVDLLGMLRGNNV</sequence>
<proteinExistence type="predicted"/>
<comment type="caution">
    <text evidence="2">The sequence shown here is derived from an EMBL/GenBank/DDBJ whole genome shotgun (WGS) entry which is preliminary data.</text>
</comment>
<gene>
    <name evidence="2" type="ORF">AXK60_06095</name>
</gene>
<dbReference type="AlphaFoldDB" id="A0A138AJD7"/>
<protein>
    <submittedName>
        <fullName evidence="2">Uncharacterized protein</fullName>
    </submittedName>
</protein>
<dbReference type="EMBL" id="LSRF01000033">
    <property type="protein sequence ID" value="KXP10447.1"/>
    <property type="molecule type" value="Genomic_DNA"/>
</dbReference>
<name>A0A138AJD7_9ACTN</name>
<feature type="region of interest" description="Disordered" evidence="1">
    <location>
        <begin position="1"/>
        <end position="39"/>
    </location>
</feature>
<reference evidence="3" key="1">
    <citation type="submission" date="2016-02" db="EMBL/GenBank/DDBJ databases">
        <authorList>
            <person name="Wen L."/>
            <person name="He K."/>
            <person name="Yang H."/>
        </authorList>
    </citation>
    <scope>NUCLEOTIDE SEQUENCE [LARGE SCALE GENOMIC DNA]</scope>
    <source>
        <strain evidence="3">JCM 15929</strain>
    </source>
</reference>
<feature type="compositionally biased region" description="Polar residues" evidence="1">
    <location>
        <begin position="1"/>
        <end position="23"/>
    </location>
</feature>
<accession>A0A138AJD7</accession>
<organism evidence="2 3">
    <name type="scientific">Tsukamurella pseudospumae</name>
    <dbReference type="NCBI Taxonomy" id="239498"/>
    <lineage>
        <taxon>Bacteria</taxon>
        <taxon>Bacillati</taxon>
        <taxon>Actinomycetota</taxon>
        <taxon>Actinomycetes</taxon>
        <taxon>Mycobacteriales</taxon>
        <taxon>Tsukamurellaceae</taxon>
        <taxon>Tsukamurella</taxon>
    </lineage>
</organism>
<dbReference type="Proteomes" id="UP000070258">
    <property type="component" value="Unassembled WGS sequence"/>
</dbReference>
<evidence type="ECO:0000256" key="1">
    <source>
        <dbReference type="SAM" id="MobiDB-lite"/>
    </source>
</evidence>
<evidence type="ECO:0000313" key="2">
    <source>
        <dbReference type="EMBL" id="KXP10447.1"/>
    </source>
</evidence>